<evidence type="ECO:0000256" key="1">
    <source>
        <dbReference type="SAM" id="MobiDB-lite"/>
    </source>
</evidence>
<dbReference type="RefSeq" id="XP_028885459.1">
    <property type="nucleotide sequence ID" value="XM_029023435.1"/>
</dbReference>
<reference evidence="3 4" key="1">
    <citation type="submission" date="2017-03" db="EMBL/GenBank/DDBJ databases">
        <title>An alternative strategy for trypanosome survival in the mammalian bloodstream revealed through genome and transcriptome analysis of the ubiquitous bovine parasite Trypanosoma (Megatrypanum) theileri.</title>
        <authorList>
            <person name="Kelly S."/>
            <person name="Ivens A."/>
            <person name="Mott A."/>
            <person name="O'Neill E."/>
            <person name="Emms D."/>
            <person name="Macleod O."/>
            <person name="Voorheis P."/>
            <person name="Matthews J."/>
            <person name="Matthews K."/>
            <person name="Carrington M."/>
        </authorList>
    </citation>
    <scope>NUCLEOTIDE SEQUENCE [LARGE SCALE GENOMIC DNA]</scope>
    <source>
        <strain evidence="3">Edinburgh</strain>
    </source>
</reference>
<keyword evidence="4" id="KW-1185">Reference proteome</keyword>
<feature type="transmembrane region" description="Helical" evidence="2">
    <location>
        <begin position="77"/>
        <end position="94"/>
    </location>
</feature>
<evidence type="ECO:0000313" key="4">
    <source>
        <dbReference type="Proteomes" id="UP000192257"/>
    </source>
</evidence>
<name>A0A1X0P405_9TRYP</name>
<dbReference type="GeneID" id="39983215"/>
<keyword evidence="2" id="KW-1133">Transmembrane helix</keyword>
<dbReference type="Proteomes" id="UP000192257">
    <property type="component" value="Unassembled WGS sequence"/>
</dbReference>
<feature type="region of interest" description="Disordered" evidence="1">
    <location>
        <begin position="191"/>
        <end position="216"/>
    </location>
</feature>
<sequence>MLSPDDKTVPFPANGLLSSPMPVRRRMGDVYPIMKGSIYEDDDCYVDTALIRDDDFGGRIILYFAGVFQLFTKHPRIMGFLLTSAILLLFFKYSQVIVVKAVHYALSSHPGLETSDDLRSSAVSFSHDLESFVNVAKMIAWSYQFRNISGYDINTLRGSAFLNLLYSYEIAMGSRIRHAFVLYEIPSHLTNSSSNTTTNTPSSSYSSSSYSLSSSSSSSTEMISSLLTLNEENASEIKRWGQVGCMEPGSADTRNNAQFSTLCAYVDPTGRLTGFNGTNVSNILYTSDDGFVEHLDFVREAQKLTPKDRERGVWQRPNKYQDRFYNQTLYVMTFVLPIHFDSITGKCTAVAGVEVSLSSLAEAISVPATNTEVVLVDTRYLQEEGGQFVVDTIETDLLGVTPFPSTATPRERINTMASTILRQHGGKLLQNGSFFENGLVYQSLTLMDTWMLFARSPLVLSAAEVHASLRSLLTEHERLAAATMLNYESGVECELAANEKHNSRFLEALGVMQRTSGSHINSLYVAYQLTNTTTTTTTMENVWGACGCFLNVKLKDQLRCFYTNSDGMEISFDGVSLSESNNVNTTRFNETPRGEFVKNRVQNITSISGEWTKPYVLVDPISNTQISAFSFIQPSLLNNFNKNGPRAAAIVDLAMSFLPEFLNASTRLGTTGLFLIDRRDNSTFMGTRVLTTTDIVYPGMNTPNKTINRFTTAVYEELGGSFNHSISFSMEGQLVNYEVIEPHWGLVEIIPADVALFRFLPSPSVRGATDALRLIPTGETVLLFLFVAGIFASYMLNLLILGCSKLGKRQREVSVVISDCGV</sequence>
<keyword evidence="2" id="KW-0812">Transmembrane</keyword>
<gene>
    <name evidence="3" type="ORF">TM35_000063980</name>
</gene>
<feature type="transmembrane region" description="Helical" evidence="2">
    <location>
        <begin position="781"/>
        <end position="801"/>
    </location>
</feature>
<protein>
    <submittedName>
        <fullName evidence="3">Uncharacterized protein</fullName>
    </submittedName>
</protein>
<accession>A0A1X0P405</accession>
<dbReference type="OrthoDB" id="278656at2759"/>
<organism evidence="3 4">
    <name type="scientific">Trypanosoma theileri</name>
    <dbReference type="NCBI Taxonomy" id="67003"/>
    <lineage>
        <taxon>Eukaryota</taxon>
        <taxon>Discoba</taxon>
        <taxon>Euglenozoa</taxon>
        <taxon>Kinetoplastea</taxon>
        <taxon>Metakinetoplastina</taxon>
        <taxon>Trypanosomatida</taxon>
        <taxon>Trypanosomatidae</taxon>
        <taxon>Trypanosoma</taxon>
    </lineage>
</organism>
<evidence type="ECO:0000313" key="3">
    <source>
        <dbReference type="EMBL" id="ORC91393.1"/>
    </source>
</evidence>
<dbReference type="EMBL" id="NBCO01000006">
    <property type="protein sequence ID" value="ORC91393.1"/>
    <property type="molecule type" value="Genomic_DNA"/>
</dbReference>
<evidence type="ECO:0000256" key="2">
    <source>
        <dbReference type="SAM" id="Phobius"/>
    </source>
</evidence>
<keyword evidence="2" id="KW-0472">Membrane</keyword>
<dbReference type="VEuPathDB" id="TriTrypDB:TM35_000063980"/>
<comment type="caution">
    <text evidence="3">The sequence shown here is derived from an EMBL/GenBank/DDBJ whole genome shotgun (WGS) entry which is preliminary data.</text>
</comment>
<dbReference type="AlphaFoldDB" id="A0A1X0P405"/>
<proteinExistence type="predicted"/>